<organism evidence="2 3">
    <name type="scientific">Sulfuriferula multivorans</name>
    <dbReference type="NCBI Taxonomy" id="1559896"/>
    <lineage>
        <taxon>Bacteria</taxon>
        <taxon>Pseudomonadati</taxon>
        <taxon>Pseudomonadota</taxon>
        <taxon>Betaproteobacteria</taxon>
        <taxon>Nitrosomonadales</taxon>
        <taxon>Sulfuricellaceae</taxon>
        <taxon>Sulfuriferula</taxon>
    </lineage>
</organism>
<sequence length="60" mass="6538">MQSITRPIGRVRIETQARQSQARITPASPGQLAGCGLKLQGIQRPYQPVPHHPANWPGAD</sequence>
<keyword evidence="3" id="KW-1185">Reference proteome</keyword>
<dbReference type="EMBL" id="BGOW01000036">
    <property type="protein sequence ID" value="GCB02140.1"/>
    <property type="molecule type" value="Genomic_DNA"/>
</dbReference>
<protein>
    <submittedName>
        <fullName evidence="2">Uncharacterized protein</fullName>
    </submittedName>
</protein>
<evidence type="ECO:0000313" key="3">
    <source>
        <dbReference type="Proteomes" id="UP000286806"/>
    </source>
</evidence>
<gene>
    <name evidence="2" type="ORF">SFMTTN_2959</name>
</gene>
<feature type="region of interest" description="Disordered" evidence="1">
    <location>
        <begin position="1"/>
        <end position="29"/>
    </location>
</feature>
<evidence type="ECO:0000256" key="1">
    <source>
        <dbReference type="SAM" id="MobiDB-lite"/>
    </source>
</evidence>
<name>A0A401JZR1_9PROT</name>
<dbReference type="Proteomes" id="UP000286806">
    <property type="component" value="Unassembled WGS sequence"/>
</dbReference>
<accession>A0A401JZR1</accession>
<comment type="caution">
    <text evidence="2">The sequence shown here is derived from an EMBL/GenBank/DDBJ whole genome shotgun (WGS) entry which is preliminary data.</text>
</comment>
<reference evidence="2 3" key="1">
    <citation type="journal article" date="2019" name="Front. Microbiol.">
        <title>Genomes of Neutrophilic Sulfur-Oxidizing Chemolithoautotrophs Representing 9 Proteobacterial Species From 8 Genera.</title>
        <authorList>
            <person name="Watanabe T."/>
            <person name="Kojima H."/>
            <person name="Umezawa K."/>
            <person name="Hori C."/>
            <person name="Takasuka T.E."/>
            <person name="Kato Y."/>
            <person name="Fukui M."/>
        </authorList>
    </citation>
    <scope>NUCLEOTIDE SEQUENCE [LARGE SCALE GENOMIC DNA]</scope>
    <source>
        <strain evidence="2 3">TTN</strain>
    </source>
</reference>
<evidence type="ECO:0000313" key="2">
    <source>
        <dbReference type="EMBL" id="GCB02140.1"/>
    </source>
</evidence>
<proteinExistence type="predicted"/>
<dbReference type="AlphaFoldDB" id="A0A401JZR1"/>